<feature type="compositionally biased region" description="Low complexity" evidence="1">
    <location>
        <begin position="141"/>
        <end position="160"/>
    </location>
</feature>
<dbReference type="OrthoDB" id="3271288at2759"/>
<feature type="compositionally biased region" description="Polar residues" evidence="1">
    <location>
        <begin position="720"/>
        <end position="729"/>
    </location>
</feature>
<feature type="compositionally biased region" description="Acidic residues" evidence="1">
    <location>
        <begin position="1020"/>
        <end position="1029"/>
    </location>
</feature>
<gene>
    <name evidence="2" type="ORF">M422DRAFT_38949</name>
</gene>
<feature type="region of interest" description="Disordered" evidence="1">
    <location>
        <begin position="1"/>
        <end position="269"/>
    </location>
</feature>
<feature type="compositionally biased region" description="Pro residues" evidence="1">
    <location>
        <begin position="375"/>
        <end position="384"/>
    </location>
</feature>
<feature type="compositionally biased region" description="Polar residues" evidence="1">
    <location>
        <begin position="541"/>
        <end position="556"/>
    </location>
</feature>
<feature type="compositionally biased region" description="Low complexity" evidence="1">
    <location>
        <begin position="819"/>
        <end position="841"/>
    </location>
</feature>
<evidence type="ECO:0000313" key="3">
    <source>
        <dbReference type="Proteomes" id="UP000054279"/>
    </source>
</evidence>
<dbReference type="AlphaFoldDB" id="A0A0C9TT07"/>
<feature type="compositionally biased region" description="Basic and acidic residues" evidence="1">
    <location>
        <begin position="1086"/>
        <end position="1096"/>
    </location>
</feature>
<feature type="region of interest" description="Disordered" evidence="1">
    <location>
        <begin position="1020"/>
        <end position="1197"/>
    </location>
</feature>
<feature type="compositionally biased region" description="Low complexity" evidence="1">
    <location>
        <begin position="72"/>
        <end position="93"/>
    </location>
</feature>
<feature type="compositionally biased region" description="Acidic residues" evidence="1">
    <location>
        <begin position="576"/>
        <end position="609"/>
    </location>
</feature>
<feature type="compositionally biased region" description="Basic and acidic residues" evidence="1">
    <location>
        <begin position="749"/>
        <end position="759"/>
    </location>
</feature>
<feature type="non-terminal residue" evidence="2">
    <location>
        <position position="1"/>
    </location>
</feature>
<reference evidence="2 3" key="1">
    <citation type="submission" date="2014-06" db="EMBL/GenBank/DDBJ databases">
        <title>Evolutionary Origins and Diversification of the Mycorrhizal Mutualists.</title>
        <authorList>
            <consortium name="DOE Joint Genome Institute"/>
            <consortium name="Mycorrhizal Genomics Consortium"/>
            <person name="Kohler A."/>
            <person name="Kuo A."/>
            <person name="Nagy L.G."/>
            <person name="Floudas D."/>
            <person name="Copeland A."/>
            <person name="Barry K.W."/>
            <person name="Cichocki N."/>
            <person name="Veneault-Fourrey C."/>
            <person name="LaButti K."/>
            <person name="Lindquist E.A."/>
            <person name="Lipzen A."/>
            <person name="Lundell T."/>
            <person name="Morin E."/>
            <person name="Murat C."/>
            <person name="Riley R."/>
            <person name="Ohm R."/>
            <person name="Sun H."/>
            <person name="Tunlid A."/>
            <person name="Henrissat B."/>
            <person name="Grigoriev I.V."/>
            <person name="Hibbett D.S."/>
            <person name="Martin F."/>
        </authorList>
    </citation>
    <scope>NUCLEOTIDE SEQUENCE [LARGE SCALE GENOMIC DNA]</scope>
    <source>
        <strain evidence="2 3">SS14</strain>
    </source>
</reference>
<dbReference type="HOGENOM" id="CLU_271169_0_0_1"/>
<feature type="compositionally biased region" description="Basic and acidic residues" evidence="1">
    <location>
        <begin position="638"/>
        <end position="655"/>
    </location>
</feature>
<protein>
    <submittedName>
        <fullName evidence="2">Uncharacterized protein</fullName>
    </submittedName>
</protein>
<feature type="compositionally biased region" description="Basic and acidic residues" evidence="1">
    <location>
        <begin position="768"/>
        <end position="781"/>
    </location>
</feature>
<feature type="compositionally biased region" description="Basic and acidic residues" evidence="1">
    <location>
        <begin position="25"/>
        <end position="36"/>
    </location>
</feature>
<feature type="compositionally biased region" description="Polar residues" evidence="1">
    <location>
        <begin position="660"/>
        <end position="674"/>
    </location>
</feature>
<feature type="compositionally biased region" description="Basic and acidic residues" evidence="1">
    <location>
        <begin position="323"/>
        <end position="335"/>
    </location>
</feature>
<feature type="compositionally biased region" description="Acidic residues" evidence="1">
    <location>
        <begin position="1152"/>
        <end position="1168"/>
    </location>
</feature>
<feature type="compositionally biased region" description="Acidic residues" evidence="1">
    <location>
        <begin position="484"/>
        <end position="499"/>
    </location>
</feature>
<keyword evidence="3" id="KW-1185">Reference proteome</keyword>
<organism evidence="2 3">
    <name type="scientific">Sphaerobolus stellatus (strain SS14)</name>
    <dbReference type="NCBI Taxonomy" id="990650"/>
    <lineage>
        <taxon>Eukaryota</taxon>
        <taxon>Fungi</taxon>
        <taxon>Dikarya</taxon>
        <taxon>Basidiomycota</taxon>
        <taxon>Agaricomycotina</taxon>
        <taxon>Agaricomycetes</taxon>
        <taxon>Phallomycetidae</taxon>
        <taxon>Geastrales</taxon>
        <taxon>Sphaerobolaceae</taxon>
        <taxon>Sphaerobolus</taxon>
    </lineage>
</organism>
<sequence>LSAVLNQIADINADEPPPKKKRKKDHVEASGEKAKDALGNGKRKKSDASEDNATSHEATAEPPAKKVKHVDAATSSSATKPASTKAIATATAKQPEEPVSEPSKPKSSKGKTKEAEVSKDASVVESLIETPKPKKKKKKSASATTSEAGTLPSETATAPSTPAPAPGPSSGEPAVKKKKSKETTYEVATSVEKPKKKKAKHATKDSKSKVADVPATVIQPKPTASSIVKPRTGTSSHTVAPIGLTSSSVPSQPIASKTASSTKEATKETCPVCAGPFHFRYKCPVITAGIESMQKRRAELIDTGSRPDLVRELDVWIIKASKEAEATQTVDKDTVKSTTTGFEAPEEKEDSERSAPALEETGAKPTSEEPVADPNYPPIIPRLPPLHGSRKRLPSRTPSIVPPKSLISEVAVETQDEGSESDTSSSSSSSSDSESDAEPSGDDPSGMDLDNVDVDALTRGPVFKKKGKHSILDQLEEAEKSNLDDDERDEEGLVEEEEQEVKRGPRKSRGLRFKSTSPETMGIAEEDDESDEDDLGMNGLNGASSTRKGGTVANDTGKSDAGGGGQGSVAGRETDAPEDQVETGDEPSNDAVTEEDQTISPEVSDEPIEDGMSAPSSTTETPEKEDVEMEALEEEPSDERSTTPDSHTPGEKDVAEDVEMSTTPIKSLPRSSSPELIVPNPYFPNALLSPFKHATAEIDRSTTPPPPNGSAPADPRTPVSDRSLQTPPSTIRRMRDRNGQLRRPALSPPREEQQEKDGQVEVQDEADSAPRPETVPKRPTEEVEEETTANERRRTSQMSPSMSVIVRAAMPRRLHASKAQSVPPSAPVEASSVVPPSASQPTPKRRGRPPLSDAVKAERQAQREAKVAERKAKLEEKKGAPSSRTGDKKQTEEEETEVKQSSPPPESTENSSRAPTVEEHSPVDKMFPSTQSSLSQRTGTESTQTIVPRQLGSQWNALPPPPPSTVPSQSSPQVDELFLSSQTRQSAVNGLILDSIKSPIGNGMSTRSASIAIDEVEDLVGSELQEEEEERGRSPLFEAGASQYTQSLMPSRFGRLATNGSSTSADSQESGDFHVERAPSVASSHTEVESDHEPERVAPPSPAAPPPSQKSKARFPSLSQLSINKFKPPFLVPGRFTRSQKHLASDASQTGADEDEDDDDEDEDEDSSDSDKASHIPKAKRAGVGRKKRKGKGLLSI</sequence>
<accession>A0A0C9TT07</accession>
<evidence type="ECO:0000313" key="2">
    <source>
        <dbReference type="EMBL" id="KIJ24959.1"/>
    </source>
</evidence>
<feature type="compositionally biased region" description="Acidic residues" evidence="1">
    <location>
        <begin position="524"/>
        <end position="535"/>
    </location>
</feature>
<feature type="compositionally biased region" description="Basic residues" evidence="1">
    <location>
        <begin position="1175"/>
        <end position="1197"/>
    </location>
</feature>
<feature type="region of interest" description="Disordered" evidence="1">
    <location>
        <begin position="323"/>
        <end position="975"/>
    </location>
</feature>
<feature type="compositionally biased region" description="Polar residues" evidence="1">
    <location>
        <begin position="928"/>
        <end position="956"/>
    </location>
</feature>
<feature type="compositionally biased region" description="Low complexity" evidence="1">
    <location>
        <begin position="421"/>
        <end position="432"/>
    </location>
</feature>
<dbReference type="EMBL" id="KN837444">
    <property type="protein sequence ID" value="KIJ24959.1"/>
    <property type="molecule type" value="Genomic_DNA"/>
</dbReference>
<feature type="compositionally biased region" description="Polar residues" evidence="1">
    <location>
        <begin position="1058"/>
        <end position="1070"/>
    </location>
</feature>
<feature type="compositionally biased region" description="Basic and acidic residues" evidence="1">
    <location>
        <begin position="855"/>
        <end position="891"/>
    </location>
</feature>
<feature type="compositionally biased region" description="Pro residues" evidence="1">
    <location>
        <begin position="1097"/>
        <end position="1108"/>
    </location>
</feature>
<feature type="compositionally biased region" description="Polar residues" evidence="1">
    <location>
        <begin position="222"/>
        <end position="263"/>
    </location>
</feature>
<name>A0A0C9TT07_SPHS4</name>
<feature type="compositionally biased region" description="Acidic residues" evidence="1">
    <location>
        <begin position="623"/>
        <end position="637"/>
    </location>
</feature>
<evidence type="ECO:0000256" key="1">
    <source>
        <dbReference type="SAM" id="MobiDB-lite"/>
    </source>
</evidence>
<proteinExistence type="predicted"/>
<dbReference type="Proteomes" id="UP000054279">
    <property type="component" value="Unassembled WGS sequence"/>
</dbReference>